<dbReference type="Proteomes" id="UP000029060">
    <property type="component" value="Unassembled WGS sequence"/>
</dbReference>
<dbReference type="EMBL" id="JGZC01000006">
    <property type="protein sequence ID" value="KFI70309.1"/>
    <property type="molecule type" value="Genomic_DNA"/>
</dbReference>
<keyword evidence="10" id="KW-1185">Reference proteome</keyword>
<accession>A0A087BH09</accession>
<dbReference type="GO" id="GO:1903785">
    <property type="term" value="P:L-valine transmembrane transport"/>
    <property type="evidence" value="ECO:0007669"/>
    <property type="project" value="TreeGrafter"/>
</dbReference>
<protein>
    <submittedName>
        <fullName evidence="9">LIV-E family branched-chain amino acid transporter AzlC</fullName>
    </submittedName>
</protein>
<keyword evidence="3" id="KW-0813">Transport</keyword>
<feature type="transmembrane region" description="Helical" evidence="8">
    <location>
        <begin position="133"/>
        <end position="157"/>
    </location>
</feature>
<dbReference type="STRING" id="78345.BMERY_0795"/>
<feature type="transmembrane region" description="Helical" evidence="8">
    <location>
        <begin position="19"/>
        <end position="37"/>
    </location>
</feature>
<evidence type="ECO:0000256" key="2">
    <source>
        <dbReference type="ARBA" id="ARBA00010735"/>
    </source>
</evidence>
<dbReference type="eggNOG" id="COG1296">
    <property type="taxonomic scope" value="Bacteria"/>
</dbReference>
<reference evidence="9 10" key="1">
    <citation type="submission" date="2014-03" db="EMBL/GenBank/DDBJ databases">
        <title>Genomics of Bifidobacteria.</title>
        <authorList>
            <person name="Ventura M."/>
            <person name="Milani C."/>
            <person name="Lugli G.A."/>
        </authorList>
    </citation>
    <scope>NUCLEOTIDE SEQUENCE [LARGE SCALE GENOMIC DNA]</scope>
    <source>
        <strain evidence="9 10">LMG 11341</strain>
    </source>
</reference>
<keyword evidence="5 8" id="KW-0812">Transmembrane</keyword>
<evidence type="ECO:0000256" key="8">
    <source>
        <dbReference type="SAM" id="Phobius"/>
    </source>
</evidence>
<evidence type="ECO:0000256" key="1">
    <source>
        <dbReference type="ARBA" id="ARBA00004651"/>
    </source>
</evidence>
<evidence type="ECO:0000256" key="3">
    <source>
        <dbReference type="ARBA" id="ARBA00022448"/>
    </source>
</evidence>
<evidence type="ECO:0000256" key="6">
    <source>
        <dbReference type="ARBA" id="ARBA00022989"/>
    </source>
</evidence>
<evidence type="ECO:0000256" key="5">
    <source>
        <dbReference type="ARBA" id="ARBA00022692"/>
    </source>
</evidence>
<dbReference type="Pfam" id="PF03591">
    <property type="entry name" value="AzlC"/>
    <property type="match status" value="1"/>
</dbReference>
<dbReference type="InterPro" id="IPR011606">
    <property type="entry name" value="Brnchd-chn_aa_trnsp_permease"/>
</dbReference>
<keyword evidence="4" id="KW-1003">Cell membrane</keyword>
<comment type="caution">
    <text evidence="9">The sequence shown here is derived from an EMBL/GenBank/DDBJ whole genome shotgun (WGS) entry which is preliminary data.</text>
</comment>
<feature type="transmembrane region" description="Helical" evidence="8">
    <location>
        <begin position="216"/>
        <end position="235"/>
    </location>
</feature>
<organism evidence="9 10">
    <name type="scientific">Bifidobacterium merycicum</name>
    <dbReference type="NCBI Taxonomy" id="78345"/>
    <lineage>
        <taxon>Bacteria</taxon>
        <taxon>Bacillati</taxon>
        <taxon>Actinomycetota</taxon>
        <taxon>Actinomycetes</taxon>
        <taxon>Bifidobacteriales</taxon>
        <taxon>Bifidobacteriaceae</taxon>
        <taxon>Bifidobacterium</taxon>
    </lineage>
</organism>
<comment type="similarity">
    <text evidence="2">Belongs to the AzlC family.</text>
</comment>
<feature type="transmembrane region" description="Helical" evidence="8">
    <location>
        <begin position="74"/>
        <end position="95"/>
    </location>
</feature>
<name>A0A087BH09_9BIFI</name>
<evidence type="ECO:0000313" key="9">
    <source>
        <dbReference type="EMBL" id="KFI70309.1"/>
    </source>
</evidence>
<dbReference type="PANTHER" id="PTHR34979:SF1">
    <property type="entry name" value="INNER MEMBRANE PROTEIN YGAZ"/>
    <property type="match status" value="1"/>
</dbReference>
<keyword evidence="6 8" id="KW-1133">Transmembrane helix</keyword>
<keyword evidence="7 8" id="KW-0472">Membrane</keyword>
<evidence type="ECO:0000256" key="4">
    <source>
        <dbReference type="ARBA" id="ARBA00022475"/>
    </source>
</evidence>
<gene>
    <name evidence="9" type="ORF">BMERY_0795</name>
</gene>
<evidence type="ECO:0000256" key="7">
    <source>
        <dbReference type="ARBA" id="ARBA00023136"/>
    </source>
</evidence>
<evidence type="ECO:0000313" key="10">
    <source>
        <dbReference type="Proteomes" id="UP000029060"/>
    </source>
</evidence>
<proteinExistence type="inferred from homology"/>
<sequence length="254" mass="28483">MRVNRETLSKALRAAVPKSLPVCVSFLFLALSYGVLMGTKGFSFVWPMCMSAFIFTGSMEFVTVNLLLSAFNPIAAFLLAIMIGARHIFYGISMLGKYRNMGVKKFYLIYGLCDETFAVNSGAKIPQGVDHGWFYCFVTLLNQFYWVLGATLGGLLGERLSSLNTNGLEFILTGLFVVVFLDQWMSSERKSHMAALLGIVIPVICLTLFGPDGSWFPRWSSCSCCSLRCGGIWMISNRRMGRMQEQARMRVWTR</sequence>
<comment type="subcellular location">
    <subcellularLocation>
        <location evidence="1">Cell membrane</location>
        <topology evidence="1">Multi-pass membrane protein</topology>
    </subcellularLocation>
</comment>
<dbReference type="PANTHER" id="PTHR34979">
    <property type="entry name" value="INNER MEMBRANE PROTEIN YGAZ"/>
    <property type="match status" value="1"/>
</dbReference>
<feature type="transmembrane region" description="Helical" evidence="8">
    <location>
        <begin position="163"/>
        <end position="181"/>
    </location>
</feature>
<feature type="transmembrane region" description="Helical" evidence="8">
    <location>
        <begin position="44"/>
        <end position="68"/>
    </location>
</feature>
<feature type="transmembrane region" description="Helical" evidence="8">
    <location>
        <begin position="193"/>
        <end position="210"/>
    </location>
</feature>
<dbReference type="AlphaFoldDB" id="A0A087BH09"/>
<dbReference type="GO" id="GO:0005886">
    <property type="term" value="C:plasma membrane"/>
    <property type="evidence" value="ECO:0007669"/>
    <property type="project" value="UniProtKB-SubCell"/>
</dbReference>